<gene>
    <name evidence="1" type="ORF">I595_318</name>
</gene>
<dbReference type="EMBL" id="LDJX01000001">
    <property type="protein sequence ID" value="KPM33415.1"/>
    <property type="molecule type" value="Genomic_DNA"/>
</dbReference>
<protein>
    <recommendedName>
        <fullName evidence="3">HEXXH motif domain-containing protein</fullName>
    </recommendedName>
</protein>
<name>A0A0P7AYX8_9FLAO</name>
<evidence type="ECO:0008006" key="3">
    <source>
        <dbReference type="Google" id="ProtNLM"/>
    </source>
</evidence>
<dbReference type="RefSeq" id="WP_054557612.1">
    <property type="nucleotide sequence ID" value="NZ_LDJX01000001.1"/>
</dbReference>
<keyword evidence="2" id="KW-1185">Reference proteome</keyword>
<dbReference type="Proteomes" id="UP000050280">
    <property type="component" value="Unassembled WGS sequence"/>
</dbReference>
<organism evidence="1 2">
    <name type="scientific">Croceitalea dokdonensis DOKDO 023</name>
    <dbReference type="NCBI Taxonomy" id="1300341"/>
    <lineage>
        <taxon>Bacteria</taxon>
        <taxon>Pseudomonadati</taxon>
        <taxon>Bacteroidota</taxon>
        <taxon>Flavobacteriia</taxon>
        <taxon>Flavobacteriales</taxon>
        <taxon>Flavobacteriaceae</taxon>
        <taxon>Croceitalea</taxon>
    </lineage>
</organism>
<dbReference type="AlphaFoldDB" id="A0A0P7AYX8"/>
<dbReference type="OrthoDB" id="1230778at2"/>
<proteinExistence type="predicted"/>
<comment type="caution">
    <text evidence="1">The sequence shown here is derived from an EMBL/GenBank/DDBJ whole genome shotgun (WGS) entry which is preliminary data.</text>
</comment>
<evidence type="ECO:0000313" key="1">
    <source>
        <dbReference type="EMBL" id="KPM33415.1"/>
    </source>
</evidence>
<sequence length="381" mass="45542">MDFFTQYHDHHLKLIDTLKTVLYQKDNSIFDKLDFYDDVIFSEPLLFACINNKYEEWIDILIFSLTKNKSETYTQNINNKLIYLPTIGYLKLKREYSKIIQIMYANNSIQLMGDDNELLEYELQPLIKNKDGIEFLQCNHPLLEPLFVNEQGKITEVIINEKLYLKHIEHFNNALEIISQVYPEYYDLVKLYIKKVVFYQGEANSFATIQAHGIAFFNVKDDYNEIFFLDNIVHQCAHVFFNALTLDKKDLFTLPYNSDLSLFTDEENDKGFVLYDRFHGLFTQTNINICLERCIQKEIFWKDKNYELLGRFTSNMNRFKSAIIKFDRPNKYKKQGLIFFNFFKSVYTKIYKSNFEVLNLYDVSNQPYVFDYKIFKKTNSL</sequence>
<reference evidence="1 2" key="1">
    <citation type="submission" date="2015-09" db="EMBL/GenBank/DDBJ databases">
        <title>Genome sequence of the marine flavobacterium Croceitalea dokdonensis DOKDO 023 that contains proton- and sodium-pumping rhodopsins.</title>
        <authorList>
            <person name="Kwon S.-K."/>
            <person name="Lee H.K."/>
            <person name="Kwak M.-J."/>
            <person name="Kim J.F."/>
        </authorList>
    </citation>
    <scope>NUCLEOTIDE SEQUENCE [LARGE SCALE GENOMIC DNA]</scope>
    <source>
        <strain evidence="1 2">DOKDO 023</strain>
    </source>
</reference>
<evidence type="ECO:0000313" key="2">
    <source>
        <dbReference type="Proteomes" id="UP000050280"/>
    </source>
</evidence>
<dbReference type="STRING" id="1300341.I595_318"/>
<accession>A0A0P7AYX8</accession>